<feature type="domain" description="BTB" evidence="1">
    <location>
        <begin position="38"/>
        <end position="99"/>
    </location>
</feature>
<dbReference type="InterPro" id="IPR000210">
    <property type="entry name" value="BTB/POZ_dom"/>
</dbReference>
<gene>
    <name evidence="3" type="ORF">Glove_269g49</name>
</gene>
<comment type="caution">
    <text evidence="3">The sequence shown here is derived from an EMBL/GenBank/DDBJ whole genome shotgun (WGS) entry which is preliminary data.</text>
</comment>
<dbReference type="InterPro" id="IPR006571">
    <property type="entry name" value="TLDc_dom"/>
</dbReference>
<evidence type="ECO:0000259" key="2">
    <source>
        <dbReference type="PROSITE" id="PS51886"/>
    </source>
</evidence>
<dbReference type="AlphaFoldDB" id="A0A397IBT5"/>
<proteinExistence type="predicted"/>
<evidence type="ECO:0000259" key="1">
    <source>
        <dbReference type="PROSITE" id="PS50097"/>
    </source>
</evidence>
<feature type="domain" description="TLDc" evidence="2">
    <location>
        <begin position="127"/>
        <end position="289"/>
    </location>
</feature>
<dbReference type="PROSITE" id="PS51886">
    <property type="entry name" value="TLDC"/>
    <property type="match status" value="1"/>
</dbReference>
<dbReference type="SUPFAM" id="SSF54695">
    <property type="entry name" value="POZ domain"/>
    <property type="match status" value="1"/>
</dbReference>
<dbReference type="OrthoDB" id="2369013at2759"/>
<evidence type="ECO:0000313" key="4">
    <source>
        <dbReference type="Proteomes" id="UP000266861"/>
    </source>
</evidence>
<evidence type="ECO:0000313" key="3">
    <source>
        <dbReference type="EMBL" id="RHZ70603.1"/>
    </source>
</evidence>
<dbReference type="Gene3D" id="3.30.710.10">
    <property type="entry name" value="Potassium Channel Kv1.1, Chain A"/>
    <property type="match status" value="1"/>
</dbReference>
<organism evidence="3 4">
    <name type="scientific">Diversispora epigaea</name>
    <dbReference type="NCBI Taxonomy" id="1348612"/>
    <lineage>
        <taxon>Eukaryota</taxon>
        <taxon>Fungi</taxon>
        <taxon>Fungi incertae sedis</taxon>
        <taxon>Mucoromycota</taxon>
        <taxon>Glomeromycotina</taxon>
        <taxon>Glomeromycetes</taxon>
        <taxon>Diversisporales</taxon>
        <taxon>Diversisporaceae</taxon>
        <taxon>Diversispora</taxon>
    </lineage>
</organism>
<reference evidence="3 4" key="1">
    <citation type="submission" date="2018-08" db="EMBL/GenBank/DDBJ databases">
        <title>Genome and evolution of the arbuscular mycorrhizal fungus Diversispora epigaea (formerly Glomus versiforme) and its bacterial endosymbionts.</title>
        <authorList>
            <person name="Sun X."/>
            <person name="Fei Z."/>
            <person name="Harrison M."/>
        </authorList>
    </citation>
    <scope>NUCLEOTIDE SEQUENCE [LARGE SCALE GENOMIC DNA]</scope>
    <source>
        <strain evidence="3 4">IT104</strain>
    </source>
</reference>
<dbReference type="EMBL" id="PQFF01000246">
    <property type="protein sequence ID" value="RHZ70603.1"/>
    <property type="molecule type" value="Genomic_DNA"/>
</dbReference>
<dbReference type="Pfam" id="PF00651">
    <property type="entry name" value="BTB"/>
    <property type="match status" value="1"/>
</dbReference>
<dbReference type="CDD" id="cd18186">
    <property type="entry name" value="BTB_POZ_ZBTB_KLHL-like"/>
    <property type="match status" value="1"/>
</dbReference>
<dbReference type="PROSITE" id="PS50097">
    <property type="entry name" value="BTB"/>
    <property type="match status" value="1"/>
</dbReference>
<evidence type="ECO:0008006" key="5">
    <source>
        <dbReference type="Google" id="ProtNLM"/>
    </source>
</evidence>
<protein>
    <recommendedName>
        <fullName evidence="5">TLDc domain-containing protein</fullName>
    </recommendedName>
</protein>
<dbReference type="Pfam" id="PF07534">
    <property type="entry name" value="TLD"/>
    <property type="match status" value="1"/>
</dbReference>
<sequence>MKIRLLLAGITRPELCSAGQDHCYMNAVNFGLKFYGNYNVIIEVDKYESKKTFTAHSAVLRYRSPYFNKELANFPQNEDNVKPIYKPDTSNESFDSMLSKPVKSIILPPRKVYIPKLPSRTQKKFSTIIRNEQVAEISSWIDRKDTIYSLNNIPHEFNLILRGSEDKFDPKSFWEKCHDHSNTITILKVANTGEILGGFNPIEWNKPKENWTWIKAKDSFIFSLKNGQVNSGICFGNSELAMKTLVSDFTKDEESWFNINKWYDKYYERSIRTAKNSFSIIDYELFKVVKKST</sequence>
<keyword evidence="4" id="KW-1185">Reference proteome</keyword>
<dbReference type="InterPro" id="IPR011333">
    <property type="entry name" value="SKP1/BTB/POZ_sf"/>
</dbReference>
<dbReference type="Proteomes" id="UP000266861">
    <property type="component" value="Unassembled WGS sequence"/>
</dbReference>
<name>A0A397IBT5_9GLOM</name>
<accession>A0A397IBT5</accession>